<dbReference type="GO" id="GO:0015031">
    <property type="term" value="P:protein transport"/>
    <property type="evidence" value="ECO:0007669"/>
    <property type="project" value="UniProtKB-KW"/>
</dbReference>
<keyword evidence="11" id="KW-0969">Cilium</keyword>
<dbReference type="EMBL" id="JAUOPB010000001">
    <property type="protein sequence ID" value="MDO6421030.1"/>
    <property type="molecule type" value="Genomic_DNA"/>
</dbReference>
<comment type="similarity">
    <text evidence="7">Belongs to the exbB/tolQ family.</text>
</comment>
<proteinExistence type="inferred from homology"/>
<keyword evidence="4" id="KW-0283">Flagellar rotation</keyword>
<evidence type="ECO:0000256" key="7">
    <source>
        <dbReference type="RuleBase" id="RU004057"/>
    </source>
</evidence>
<keyword evidence="7" id="KW-0653">Protein transport</keyword>
<dbReference type="Pfam" id="PF20560">
    <property type="entry name" value="MotA_N"/>
    <property type="match status" value="1"/>
</dbReference>
<feature type="transmembrane region" description="Helical" evidence="8">
    <location>
        <begin position="34"/>
        <end position="56"/>
    </location>
</feature>
<evidence type="ECO:0000256" key="3">
    <source>
        <dbReference type="ARBA" id="ARBA00022692"/>
    </source>
</evidence>
<accession>A0AAW7X0N4</accession>
<keyword evidence="7" id="KW-0813">Transport</keyword>
<reference evidence="11" key="1">
    <citation type="submission" date="2023-07" db="EMBL/GenBank/DDBJ databases">
        <title>Genome content predicts the carbon catabolic preferences of heterotrophic bacteria.</title>
        <authorList>
            <person name="Gralka M."/>
        </authorList>
    </citation>
    <scope>NUCLEOTIDE SEQUENCE</scope>
    <source>
        <strain evidence="11">I3M17_2</strain>
    </source>
</reference>
<keyword evidence="5 8" id="KW-1133">Transmembrane helix</keyword>
<keyword evidence="11" id="KW-0282">Flagellum</keyword>
<dbReference type="RefSeq" id="WP_216064201.1">
    <property type="nucleotide sequence ID" value="NZ_CP123764.1"/>
</dbReference>
<gene>
    <name evidence="11" type="ORF">Q4521_00945</name>
</gene>
<comment type="subcellular location">
    <subcellularLocation>
        <location evidence="1">Cell membrane</location>
        <topology evidence="1">Multi-pass membrane protein</topology>
    </subcellularLocation>
    <subcellularLocation>
        <location evidence="7">Membrane</location>
        <topology evidence="7">Multi-pass membrane protein</topology>
    </subcellularLocation>
</comment>
<keyword evidence="6 8" id="KW-0472">Membrane</keyword>
<protein>
    <submittedName>
        <fullName evidence="11">Flagellar motor protein</fullName>
    </submittedName>
</protein>
<dbReference type="GO" id="GO:0006935">
    <property type="term" value="P:chemotaxis"/>
    <property type="evidence" value="ECO:0007669"/>
    <property type="project" value="InterPro"/>
</dbReference>
<dbReference type="PANTHER" id="PTHR30433:SF3">
    <property type="entry name" value="MOTILITY PROTEIN A"/>
    <property type="match status" value="1"/>
</dbReference>
<keyword evidence="3 8" id="KW-0812">Transmembrane</keyword>
<dbReference type="GO" id="GO:0005886">
    <property type="term" value="C:plasma membrane"/>
    <property type="evidence" value="ECO:0007669"/>
    <property type="project" value="UniProtKB-SubCell"/>
</dbReference>
<dbReference type="PANTHER" id="PTHR30433">
    <property type="entry name" value="CHEMOTAXIS PROTEIN MOTA"/>
    <property type="match status" value="1"/>
</dbReference>
<dbReference type="InterPro" id="IPR046786">
    <property type="entry name" value="MotA_N"/>
</dbReference>
<feature type="domain" description="MotA/TolQ/ExbB proton channel" evidence="9">
    <location>
        <begin position="101"/>
        <end position="218"/>
    </location>
</feature>
<evidence type="ECO:0000313" key="12">
    <source>
        <dbReference type="Proteomes" id="UP001169760"/>
    </source>
</evidence>
<evidence type="ECO:0000259" key="10">
    <source>
        <dbReference type="Pfam" id="PF20560"/>
    </source>
</evidence>
<dbReference type="NCBIfam" id="NF006583">
    <property type="entry name" value="PRK09109.1"/>
    <property type="match status" value="1"/>
</dbReference>
<dbReference type="AlphaFoldDB" id="A0AAW7X0N4"/>
<sequence>MDILSVVGVIIGFAALLGGNFLEGGNWTSLVNGPAALVVVGGTLGAAILQTPYSGIKRSLTLFKWIFKPPRLHFKSGIKQVVGWAMAARKEGLLGLENIAEKEKDSFAKKGLQLLVDGSETDVIRHVMETDLIVAEQRDHDAVQFYESMGGYAPTIGIIGAVMGLIHVMQNLADPAELGPGIAIAFVATIYGVAFANLFLLPVANKLKACIKQQSQFRELLVEGIIAIADGENPKVIEMKLSGYLH</sequence>
<dbReference type="InterPro" id="IPR047055">
    <property type="entry name" value="MotA-like"/>
</dbReference>
<evidence type="ECO:0000259" key="9">
    <source>
        <dbReference type="Pfam" id="PF01618"/>
    </source>
</evidence>
<keyword evidence="11" id="KW-0966">Cell projection</keyword>
<dbReference type="GO" id="GO:0071978">
    <property type="term" value="P:bacterial-type flagellum-dependent swarming motility"/>
    <property type="evidence" value="ECO:0007669"/>
    <property type="project" value="InterPro"/>
</dbReference>
<evidence type="ECO:0000256" key="8">
    <source>
        <dbReference type="SAM" id="Phobius"/>
    </source>
</evidence>
<dbReference type="InterPro" id="IPR002898">
    <property type="entry name" value="MotA_ExbB_proton_chnl"/>
</dbReference>
<evidence type="ECO:0000256" key="6">
    <source>
        <dbReference type="ARBA" id="ARBA00023136"/>
    </source>
</evidence>
<dbReference type="Proteomes" id="UP001169760">
    <property type="component" value="Unassembled WGS sequence"/>
</dbReference>
<keyword evidence="2" id="KW-1003">Cell membrane</keyword>
<feature type="domain" description="Motility protein A N-terminal" evidence="10">
    <location>
        <begin position="6"/>
        <end position="72"/>
    </location>
</feature>
<feature type="transmembrane region" description="Helical" evidence="8">
    <location>
        <begin position="152"/>
        <end position="170"/>
    </location>
</feature>
<comment type="caution">
    <text evidence="11">The sequence shown here is derived from an EMBL/GenBank/DDBJ whole genome shotgun (WGS) entry which is preliminary data.</text>
</comment>
<evidence type="ECO:0000256" key="2">
    <source>
        <dbReference type="ARBA" id="ARBA00022475"/>
    </source>
</evidence>
<organism evidence="11 12">
    <name type="scientific">Saccharophagus degradans</name>
    <dbReference type="NCBI Taxonomy" id="86304"/>
    <lineage>
        <taxon>Bacteria</taxon>
        <taxon>Pseudomonadati</taxon>
        <taxon>Pseudomonadota</taxon>
        <taxon>Gammaproteobacteria</taxon>
        <taxon>Cellvibrionales</taxon>
        <taxon>Cellvibrionaceae</taxon>
        <taxon>Saccharophagus</taxon>
    </lineage>
</organism>
<evidence type="ECO:0000256" key="5">
    <source>
        <dbReference type="ARBA" id="ARBA00022989"/>
    </source>
</evidence>
<evidence type="ECO:0000313" key="11">
    <source>
        <dbReference type="EMBL" id="MDO6421030.1"/>
    </source>
</evidence>
<evidence type="ECO:0000256" key="1">
    <source>
        <dbReference type="ARBA" id="ARBA00004651"/>
    </source>
</evidence>
<dbReference type="Pfam" id="PF01618">
    <property type="entry name" value="MotA_ExbB"/>
    <property type="match status" value="1"/>
</dbReference>
<feature type="transmembrane region" description="Helical" evidence="8">
    <location>
        <begin position="182"/>
        <end position="204"/>
    </location>
</feature>
<evidence type="ECO:0000256" key="4">
    <source>
        <dbReference type="ARBA" id="ARBA00022779"/>
    </source>
</evidence>
<name>A0AAW7X0N4_9GAMM</name>